<dbReference type="Pfam" id="PF06245">
    <property type="entry name" value="DUF1015"/>
    <property type="match status" value="1"/>
</dbReference>
<organism evidence="2 3">
    <name type="scientific">Allostreptomyces psammosilenae</name>
    <dbReference type="NCBI Taxonomy" id="1892865"/>
    <lineage>
        <taxon>Bacteria</taxon>
        <taxon>Bacillati</taxon>
        <taxon>Actinomycetota</taxon>
        <taxon>Actinomycetes</taxon>
        <taxon>Kitasatosporales</taxon>
        <taxon>Streptomycetaceae</taxon>
        <taxon>Allostreptomyces</taxon>
    </lineage>
</organism>
<feature type="region of interest" description="Disordered" evidence="1">
    <location>
        <begin position="254"/>
        <end position="274"/>
    </location>
</feature>
<reference evidence="2 3" key="1">
    <citation type="submission" date="2020-07" db="EMBL/GenBank/DDBJ databases">
        <title>Sequencing the genomes of 1000 actinobacteria strains.</title>
        <authorList>
            <person name="Klenk H.-P."/>
        </authorList>
    </citation>
    <scope>NUCLEOTIDE SEQUENCE [LARGE SCALE GENOMIC DNA]</scope>
    <source>
        <strain evidence="2 3">DSM 42178</strain>
    </source>
</reference>
<dbReference type="Proteomes" id="UP000567795">
    <property type="component" value="Unassembled WGS sequence"/>
</dbReference>
<dbReference type="RefSeq" id="WP_179812420.1">
    <property type="nucleotide sequence ID" value="NZ_JACBZD010000001.1"/>
</dbReference>
<dbReference type="PANTHER" id="PTHR36454:SF1">
    <property type="entry name" value="DUF1015 DOMAIN-CONTAINING PROTEIN"/>
    <property type="match status" value="1"/>
</dbReference>
<accession>A0A852ZLS7</accession>
<dbReference type="AlphaFoldDB" id="A0A852ZLS7"/>
<evidence type="ECO:0000313" key="2">
    <source>
        <dbReference type="EMBL" id="NYI03356.1"/>
    </source>
</evidence>
<comment type="caution">
    <text evidence="2">The sequence shown here is derived from an EMBL/GenBank/DDBJ whole genome shotgun (WGS) entry which is preliminary data.</text>
</comment>
<evidence type="ECO:0000256" key="1">
    <source>
        <dbReference type="SAM" id="MobiDB-lite"/>
    </source>
</evidence>
<dbReference type="PANTHER" id="PTHR36454">
    <property type="entry name" value="LMO2823 PROTEIN"/>
    <property type="match status" value="1"/>
</dbReference>
<gene>
    <name evidence="2" type="ORF">FHU37_000299</name>
</gene>
<dbReference type="InterPro" id="IPR008323">
    <property type="entry name" value="UCP033563"/>
</dbReference>
<dbReference type="EMBL" id="JACBZD010000001">
    <property type="protein sequence ID" value="NYI03356.1"/>
    <property type="molecule type" value="Genomic_DNA"/>
</dbReference>
<dbReference type="PIRSF" id="PIRSF033563">
    <property type="entry name" value="UCP033563"/>
    <property type="match status" value="1"/>
</dbReference>
<name>A0A852ZLS7_9ACTN</name>
<protein>
    <submittedName>
        <fullName evidence="2">Uncharacterized protein (DUF1015 family)</fullName>
    </submittedName>
</protein>
<sequence>MTPKCPDAAIPRGATRTTGPDHQPALSLAPFRGLRYDGRRIDDIAAVISPPYDMVDAALLRELRATSPHNAVRLIAPDCDSVPAGECHRRAARTFRDWRHQGVLVPEPHPALYVYEQRRDVPGEDVLLQRGVIGALRLSPPEEGLVLPHEDVVPRTVEERAGLMSELGANPEPILLTYHGRGTAAQVIEEVVAERTPAVSARTAGGARHRLWPVTDTDAIAAISADLAASGPALIADGHHRWATYLALRSRHGTAAAPAPGHRPGDHGRTTPAPGFWDRGLAMLVDSDRYPLRLGAIHRVVPGLPPTEAVRRLTGAFRRLRPVSPDLPAAQRALAQAAAHGPALLVAGGPEGTAPTLATDPDEALLQARVRRDRPEPWRRLSATVLHDVVLERLWGVPDAPGRVHYVHQAGDALRRARRDGGTAVLLAPVREDLVRSLAAQGVTMPRKSTSFGPKPAVGLVMRALPEG</sequence>
<feature type="region of interest" description="Disordered" evidence="1">
    <location>
        <begin position="1"/>
        <end position="26"/>
    </location>
</feature>
<proteinExistence type="predicted"/>
<keyword evidence="3" id="KW-1185">Reference proteome</keyword>
<evidence type="ECO:0000313" key="3">
    <source>
        <dbReference type="Proteomes" id="UP000567795"/>
    </source>
</evidence>